<evidence type="ECO:0000256" key="1">
    <source>
        <dbReference type="SAM" id="MobiDB-lite"/>
    </source>
</evidence>
<dbReference type="Proteomes" id="UP000237347">
    <property type="component" value="Unassembled WGS sequence"/>
</dbReference>
<feature type="region of interest" description="Disordered" evidence="1">
    <location>
        <begin position="1"/>
        <end position="33"/>
    </location>
</feature>
<name>A0AAW0KEI9_QUESU</name>
<keyword evidence="3" id="KW-1185">Reference proteome</keyword>
<dbReference type="EMBL" id="PKMF04000323">
    <property type="protein sequence ID" value="KAK7837722.1"/>
    <property type="molecule type" value="Genomic_DNA"/>
</dbReference>
<evidence type="ECO:0000313" key="3">
    <source>
        <dbReference type="Proteomes" id="UP000237347"/>
    </source>
</evidence>
<proteinExistence type="predicted"/>
<dbReference type="AlphaFoldDB" id="A0AAW0KEI9"/>
<comment type="caution">
    <text evidence="2">The sequence shown here is derived from an EMBL/GenBank/DDBJ whole genome shotgun (WGS) entry which is preliminary data.</text>
</comment>
<organism evidence="2 3">
    <name type="scientific">Quercus suber</name>
    <name type="common">Cork oak</name>
    <dbReference type="NCBI Taxonomy" id="58331"/>
    <lineage>
        <taxon>Eukaryota</taxon>
        <taxon>Viridiplantae</taxon>
        <taxon>Streptophyta</taxon>
        <taxon>Embryophyta</taxon>
        <taxon>Tracheophyta</taxon>
        <taxon>Spermatophyta</taxon>
        <taxon>Magnoliopsida</taxon>
        <taxon>eudicotyledons</taxon>
        <taxon>Gunneridae</taxon>
        <taxon>Pentapetalae</taxon>
        <taxon>rosids</taxon>
        <taxon>fabids</taxon>
        <taxon>Fagales</taxon>
        <taxon>Fagaceae</taxon>
        <taxon>Quercus</taxon>
    </lineage>
</organism>
<gene>
    <name evidence="2" type="ORF">CFP56_020868</name>
</gene>
<protein>
    <submittedName>
        <fullName evidence="2">Uncharacterized protein</fullName>
    </submittedName>
</protein>
<sequence length="108" mass="12525">MKSGQLLKRTRTNTKKGTIATESPKPKKGFERQDRLIERACEAQREKLGLISKVRQHELDILNKQNSKKYSQVLMRRHRVRQAAEAMVRRNVTVRVDCVRCEAGCCVM</sequence>
<reference evidence="2 3" key="1">
    <citation type="journal article" date="2018" name="Sci. Data">
        <title>The draft genome sequence of cork oak.</title>
        <authorList>
            <person name="Ramos A.M."/>
            <person name="Usie A."/>
            <person name="Barbosa P."/>
            <person name="Barros P.M."/>
            <person name="Capote T."/>
            <person name="Chaves I."/>
            <person name="Simoes F."/>
            <person name="Abreu I."/>
            <person name="Carrasquinho I."/>
            <person name="Faro C."/>
            <person name="Guimaraes J.B."/>
            <person name="Mendonca D."/>
            <person name="Nobrega F."/>
            <person name="Rodrigues L."/>
            <person name="Saibo N.J.M."/>
            <person name="Varela M.C."/>
            <person name="Egas C."/>
            <person name="Matos J."/>
            <person name="Miguel C.M."/>
            <person name="Oliveira M.M."/>
            <person name="Ricardo C.P."/>
            <person name="Goncalves S."/>
        </authorList>
    </citation>
    <scope>NUCLEOTIDE SEQUENCE [LARGE SCALE GENOMIC DNA]</scope>
    <source>
        <strain evidence="3">cv. HL8</strain>
    </source>
</reference>
<feature type="compositionally biased region" description="Basic and acidic residues" evidence="1">
    <location>
        <begin position="24"/>
        <end position="33"/>
    </location>
</feature>
<accession>A0AAW0KEI9</accession>
<evidence type="ECO:0000313" key="2">
    <source>
        <dbReference type="EMBL" id="KAK7837722.1"/>
    </source>
</evidence>